<dbReference type="EMBL" id="UPXX01000027">
    <property type="protein sequence ID" value="VBB44285.1"/>
    <property type="molecule type" value="Genomic_DNA"/>
</dbReference>
<gene>
    <name evidence="1" type="ORF">TRIP_B330420</name>
</gene>
<name>A0A653A8I2_UNCDX</name>
<dbReference type="AlphaFoldDB" id="A0A653A8I2"/>
<accession>A0A653A8I2</accession>
<organism evidence="1">
    <name type="scientific">Uncultured Desulfatiglans sp</name>
    <dbReference type="NCBI Taxonomy" id="1748965"/>
    <lineage>
        <taxon>Bacteria</taxon>
        <taxon>Pseudomonadati</taxon>
        <taxon>Thermodesulfobacteriota</taxon>
        <taxon>Desulfobacteria</taxon>
        <taxon>Desulfatiglandales</taxon>
        <taxon>Desulfatiglandaceae</taxon>
        <taxon>Desulfatiglans</taxon>
        <taxon>environmental samples</taxon>
    </lineage>
</organism>
<reference evidence="1" key="1">
    <citation type="submission" date="2018-07" db="EMBL/GenBank/DDBJ databases">
        <authorList>
            <consortium name="Genoscope - CEA"/>
            <person name="William W."/>
        </authorList>
    </citation>
    <scope>NUCLEOTIDE SEQUENCE</scope>
    <source>
        <strain evidence="1">IK1</strain>
    </source>
</reference>
<sequence length="58" mass="6273">MVFFANLSVNLHVCLCGELQVASAEALDLLGVGKTGVGRFTRSRRARLVVASVHSFLR</sequence>
<protein>
    <submittedName>
        <fullName evidence="1">Uncharacterized protein</fullName>
    </submittedName>
</protein>
<evidence type="ECO:0000313" key="1">
    <source>
        <dbReference type="EMBL" id="VBB44285.1"/>
    </source>
</evidence>
<proteinExistence type="predicted"/>